<reference evidence="1" key="1">
    <citation type="submission" date="2023-02" db="EMBL/GenBank/DDBJ databases">
        <title>Description of Herbaspirillum huttiense subsp. nephrolepsisexaltata and Herbaspirillum huttiense subsp. lycopersicon.</title>
        <authorList>
            <person name="Poudel M."/>
            <person name="Sharma A."/>
            <person name="Goss E."/>
            <person name="Tapia J.H."/>
            <person name="Harmon C.M."/>
            <person name="Jones J.B."/>
        </authorList>
    </citation>
    <scope>NUCLEOTIDE SEQUENCE</scope>
    <source>
        <strain evidence="1">NC40101</strain>
    </source>
</reference>
<comment type="caution">
    <text evidence="1">The sequence shown here is derived from an EMBL/GenBank/DDBJ whole genome shotgun (WGS) entry which is preliminary data.</text>
</comment>
<dbReference type="AlphaFoldDB" id="A0AAE4K7H5"/>
<dbReference type="Pfam" id="PF14426">
    <property type="entry name" value="Imm2"/>
    <property type="match status" value="1"/>
</dbReference>
<evidence type="ECO:0000313" key="1">
    <source>
        <dbReference type="EMBL" id="MDT0340600.1"/>
    </source>
</evidence>
<dbReference type="EMBL" id="JAVRAA010000024">
    <property type="protein sequence ID" value="MDT0340600.1"/>
    <property type="molecule type" value="Genomic_DNA"/>
</dbReference>
<organism evidence="1">
    <name type="scientific">Herbaspirillum huttiense subsp. nephrolepidis</name>
    <dbReference type="NCBI Taxonomy" id="3075126"/>
    <lineage>
        <taxon>Bacteria</taxon>
        <taxon>Pseudomonadati</taxon>
        <taxon>Pseudomonadota</taxon>
        <taxon>Betaproteobacteria</taxon>
        <taxon>Burkholderiales</taxon>
        <taxon>Oxalobacteraceae</taxon>
        <taxon>Herbaspirillum</taxon>
    </lineage>
</organism>
<protein>
    <submittedName>
        <fullName evidence="1">Imm2 family immunity protein</fullName>
    </submittedName>
</protein>
<gene>
    <name evidence="1" type="primary">imm2</name>
    <name evidence="1" type="ORF">RJN63_27465</name>
</gene>
<dbReference type="RefSeq" id="WP_310838522.1">
    <property type="nucleotide sequence ID" value="NZ_JAVLSM010000016.1"/>
</dbReference>
<accession>A0AAE4K7H5</accession>
<dbReference type="InterPro" id="IPR025679">
    <property type="entry name" value="Imm2"/>
</dbReference>
<proteinExistence type="predicted"/>
<sequence length="60" mass="7120">MLEVLTLVLDARRSSDAFQREHQENILQILSEKSLSDLLSNLPEEERKSFEFDLKRLKIF</sequence>
<name>A0AAE4K7H5_9BURK</name>